<dbReference type="AlphaFoldDB" id="A0A8D5ZIZ5"/>
<sequence length="297" mass="33748">MDKAILKFLKNTSGTIEAISKAPPSDDSFRKLMKKIIVEEGEKLKDVLFGQDMIIAMKAGYKNAVLGYLHSAEENNRFLVERASLSVFVKNTTEAYRKALEKREWHKLVDEGFIIRSGGEALTRIRKFSGSRDVNGITIYFAGRPVCEKHLKWEDYSISVHELYKELGMKKKKAKNEISCKYCKQEAKYFTLAMPKASALIALACETVGKKPNSLLKIYANLSRVLHPYGFTDLPKEKVFTIWARDLLMILLEINQLLFPCDFKHSSRGSNNGKSAFHFLKYRKGREDGTSDVDGVS</sequence>
<name>A0A8D5ZIZ5_9CREN</name>
<proteinExistence type="predicted"/>
<protein>
    <submittedName>
        <fullName evidence="1">Uncharacterized protein</fullName>
    </submittedName>
</protein>
<dbReference type="EMBL" id="AP024597">
    <property type="protein sequence ID" value="BCU71039.1"/>
    <property type="molecule type" value="Genomic_DNA"/>
</dbReference>
<keyword evidence="2" id="KW-1185">Reference proteome</keyword>
<evidence type="ECO:0000313" key="1">
    <source>
        <dbReference type="EMBL" id="BCU71039.1"/>
    </source>
</evidence>
<evidence type="ECO:0000313" key="2">
    <source>
        <dbReference type="Proteomes" id="UP000825123"/>
    </source>
</evidence>
<dbReference type="KEGG" id="csty:KN1_23360"/>
<gene>
    <name evidence="1" type="ORF">KN1_23360</name>
</gene>
<accession>A0A8D5ZIZ5</accession>
<dbReference type="Proteomes" id="UP000825123">
    <property type="component" value="Chromosome"/>
</dbReference>
<organism evidence="1 2">
    <name type="scientific">Stygiolobus caldivivus</name>
    <dbReference type="NCBI Taxonomy" id="2824673"/>
    <lineage>
        <taxon>Archaea</taxon>
        <taxon>Thermoproteota</taxon>
        <taxon>Thermoprotei</taxon>
        <taxon>Sulfolobales</taxon>
        <taxon>Sulfolobaceae</taxon>
        <taxon>Stygiolobus</taxon>
    </lineage>
</organism>
<reference evidence="1 2" key="1">
    <citation type="submission" date="2021-04" db="EMBL/GenBank/DDBJ databases">
        <title>Complete genome sequence of Stygiolobus sp. KN-1.</title>
        <authorList>
            <person name="Nakamura K."/>
            <person name="Sakai H."/>
            <person name="Kurosawa N."/>
        </authorList>
    </citation>
    <scope>NUCLEOTIDE SEQUENCE [LARGE SCALE GENOMIC DNA]</scope>
    <source>
        <strain evidence="1 2">KN-1</strain>
    </source>
</reference>